<proteinExistence type="predicted"/>
<name>X1V3B8_9ZZZZ</name>
<gene>
    <name evidence="1" type="ORF">S12H4_41917</name>
</gene>
<dbReference type="EMBL" id="BARW01025596">
    <property type="protein sequence ID" value="GAJ10302.1"/>
    <property type="molecule type" value="Genomic_DNA"/>
</dbReference>
<protein>
    <submittedName>
        <fullName evidence="1">Uncharacterized protein</fullName>
    </submittedName>
</protein>
<dbReference type="AlphaFoldDB" id="X1V3B8"/>
<sequence>MSTGSLYKLIGSEFIGSVNYRLLHEEETNWWGELTLEDYVRVDDGDGYIIELEDKRMSQCRLKRIVNRAVSGIPPRWIYHITGTSPLE</sequence>
<accession>X1V3B8</accession>
<reference evidence="1" key="1">
    <citation type="journal article" date="2014" name="Front. Microbiol.">
        <title>High frequency of phylogenetically diverse reductive dehalogenase-homologous genes in deep subseafloor sedimentary metagenomes.</title>
        <authorList>
            <person name="Kawai M."/>
            <person name="Futagami T."/>
            <person name="Toyoda A."/>
            <person name="Takaki Y."/>
            <person name="Nishi S."/>
            <person name="Hori S."/>
            <person name="Arai W."/>
            <person name="Tsubouchi T."/>
            <person name="Morono Y."/>
            <person name="Uchiyama I."/>
            <person name="Ito T."/>
            <person name="Fujiyama A."/>
            <person name="Inagaki F."/>
            <person name="Takami H."/>
        </authorList>
    </citation>
    <scope>NUCLEOTIDE SEQUENCE</scope>
    <source>
        <strain evidence="1">Expedition CK06-06</strain>
    </source>
</reference>
<evidence type="ECO:0000313" key="1">
    <source>
        <dbReference type="EMBL" id="GAJ10302.1"/>
    </source>
</evidence>
<organism evidence="1">
    <name type="scientific">marine sediment metagenome</name>
    <dbReference type="NCBI Taxonomy" id="412755"/>
    <lineage>
        <taxon>unclassified sequences</taxon>
        <taxon>metagenomes</taxon>
        <taxon>ecological metagenomes</taxon>
    </lineage>
</organism>
<comment type="caution">
    <text evidence="1">The sequence shown here is derived from an EMBL/GenBank/DDBJ whole genome shotgun (WGS) entry which is preliminary data.</text>
</comment>